<feature type="transmembrane region" description="Helical" evidence="7">
    <location>
        <begin position="217"/>
        <end position="234"/>
    </location>
</feature>
<dbReference type="InterPro" id="IPR027469">
    <property type="entry name" value="Cation_efflux_TMD_sf"/>
</dbReference>
<keyword evidence="5 7" id="KW-0472">Membrane</keyword>
<dbReference type="AlphaFoldDB" id="A0A2H3HPN6"/>
<sequence>MVGKRQWNNEGARHRGRHVGDEAHHDEHPRDLETGRYSYYDPNKKSRPKPRIMQFQDAARTALEDARRGEIKRALLHGIDRQGLEKYRKSEEELKAMKNKKLRAFYEQQNERLNDWLEVDAVVMAIADDVLESMNPDPDHDGDQERCGGIQPNILLLAGKAFAVFTTGSLSLVASLVDSALDLLCTLIVWSTSRLVLWRLQAMQRRFPVGRRRLEPLGILVFSIIMVISFLQILQESFSRLLKHSEAEILSWAATASLLATIILKGAIGLGCRPIKSSQVQALVQDCKTDVIFNTLSLLFPLIGYRANVWWLDPVGAGLLSLFIIYDWGHTCFENVVRLSGEAADDHTLKKLIYLAYRFAPVVAGFKNVTGIMRAMESGLSLTCCWMRRRR</sequence>
<protein>
    <recommendedName>
        <fullName evidence="8">Cation efflux protein transmembrane domain-containing protein</fullName>
    </recommendedName>
</protein>
<comment type="caution">
    <text evidence="9">The sequence shown here is derived from an EMBL/GenBank/DDBJ whole genome shotgun (WGS) entry which is preliminary data.</text>
</comment>
<feature type="transmembrane region" description="Helical" evidence="7">
    <location>
        <begin position="249"/>
        <end position="268"/>
    </location>
</feature>
<evidence type="ECO:0000256" key="3">
    <source>
        <dbReference type="ARBA" id="ARBA00022692"/>
    </source>
</evidence>
<evidence type="ECO:0000256" key="7">
    <source>
        <dbReference type="SAM" id="Phobius"/>
    </source>
</evidence>
<evidence type="ECO:0000259" key="8">
    <source>
        <dbReference type="Pfam" id="PF01545"/>
    </source>
</evidence>
<evidence type="ECO:0000313" key="10">
    <source>
        <dbReference type="Proteomes" id="UP000219602"/>
    </source>
</evidence>
<dbReference type="GO" id="GO:0008324">
    <property type="term" value="F:monoatomic cation transmembrane transporter activity"/>
    <property type="evidence" value="ECO:0007669"/>
    <property type="project" value="InterPro"/>
</dbReference>
<reference evidence="9 10" key="2">
    <citation type="journal article" date="2017" name="Sci. Rep.">
        <title>A mobile pathogenicity chromosome in Fusarium oxysporum for infection of multiple cucurbit species.</title>
        <authorList>
            <person name="van Dam P."/>
            <person name="Fokkens L."/>
            <person name="Ayukawa Y."/>
            <person name="van der Gragt M."/>
            <person name="Ter Horst A."/>
            <person name="Brankovics B."/>
            <person name="Houterman P.M."/>
            <person name="Arie T."/>
            <person name="Rep M."/>
        </authorList>
    </citation>
    <scope>NUCLEOTIDE SEQUENCE [LARGE SCALE GENOMIC DNA]</scope>
    <source>
        <strain evidence="9 10">Forc016</strain>
    </source>
</reference>
<feature type="domain" description="Cation efflux protein transmembrane" evidence="8">
    <location>
        <begin position="153"/>
        <end position="339"/>
    </location>
</feature>
<evidence type="ECO:0000256" key="6">
    <source>
        <dbReference type="SAM" id="MobiDB-lite"/>
    </source>
</evidence>
<keyword evidence="4 7" id="KW-1133">Transmembrane helix</keyword>
<feature type="compositionally biased region" description="Basic and acidic residues" evidence="6">
    <location>
        <begin position="18"/>
        <end position="34"/>
    </location>
</feature>
<evidence type="ECO:0000256" key="5">
    <source>
        <dbReference type="ARBA" id="ARBA00023136"/>
    </source>
</evidence>
<dbReference type="GO" id="GO:0016020">
    <property type="term" value="C:membrane"/>
    <property type="evidence" value="ECO:0007669"/>
    <property type="project" value="UniProtKB-SubCell"/>
</dbReference>
<dbReference type="InterPro" id="IPR050291">
    <property type="entry name" value="CDF_Transporter"/>
</dbReference>
<proteinExistence type="predicted"/>
<dbReference type="EMBL" id="MABQ02000002">
    <property type="protein sequence ID" value="PCD44417.1"/>
    <property type="molecule type" value="Genomic_DNA"/>
</dbReference>
<feature type="transmembrane region" description="Helical" evidence="7">
    <location>
        <begin position="180"/>
        <end position="197"/>
    </location>
</feature>
<evidence type="ECO:0000256" key="2">
    <source>
        <dbReference type="ARBA" id="ARBA00022448"/>
    </source>
</evidence>
<dbReference type="InterPro" id="IPR058533">
    <property type="entry name" value="Cation_efflux_TM"/>
</dbReference>
<organism evidence="9 10">
    <name type="scientific">Fusarium oxysporum f. sp. radicis-cucumerinum</name>
    <dbReference type="NCBI Taxonomy" id="327505"/>
    <lineage>
        <taxon>Eukaryota</taxon>
        <taxon>Fungi</taxon>
        <taxon>Dikarya</taxon>
        <taxon>Ascomycota</taxon>
        <taxon>Pezizomycotina</taxon>
        <taxon>Sordariomycetes</taxon>
        <taxon>Hypocreomycetidae</taxon>
        <taxon>Hypocreales</taxon>
        <taxon>Nectriaceae</taxon>
        <taxon>Fusarium</taxon>
        <taxon>Fusarium oxysporum species complex</taxon>
    </lineage>
</organism>
<accession>A0A2H3HPN6</accession>
<dbReference type="GO" id="GO:0030003">
    <property type="term" value="P:intracellular monoatomic cation homeostasis"/>
    <property type="evidence" value="ECO:0007669"/>
    <property type="project" value="UniProtKB-ARBA"/>
</dbReference>
<evidence type="ECO:0000256" key="4">
    <source>
        <dbReference type="ARBA" id="ARBA00022989"/>
    </source>
</evidence>
<keyword evidence="3 7" id="KW-0812">Transmembrane</keyword>
<dbReference type="GO" id="GO:0098771">
    <property type="term" value="P:inorganic ion homeostasis"/>
    <property type="evidence" value="ECO:0007669"/>
    <property type="project" value="UniProtKB-ARBA"/>
</dbReference>
<comment type="subcellular location">
    <subcellularLocation>
        <location evidence="1">Membrane</location>
        <topology evidence="1">Multi-pass membrane protein</topology>
    </subcellularLocation>
</comment>
<dbReference type="FunFam" id="1.20.1510.10:FF:000005">
    <property type="entry name" value="Putative Cation diffusion facilitator 1"/>
    <property type="match status" value="1"/>
</dbReference>
<dbReference type="Proteomes" id="UP000219602">
    <property type="component" value="Chromosome 2"/>
</dbReference>
<feature type="transmembrane region" description="Helical" evidence="7">
    <location>
        <begin position="154"/>
        <end position="174"/>
    </location>
</feature>
<dbReference type="Gene3D" id="1.20.1510.10">
    <property type="entry name" value="Cation efflux protein transmembrane domain"/>
    <property type="match status" value="1"/>
</dbReference>
<name>A0A2H3HPN6_FUSOX</name>
<feature type="region of interest" description="Disordered" evidence="6">
    <location>
        <begin position="1"/>
        <end position="49"/>
    </location>
</feature>
<dbReference type="STRING" id="327505.A0A2H3HPN6"/>
<dbReference type="SUPFAM" id="SSF161111">
    <property type="entry name" value="Cation efflux protein transmembrane domain-like"/>
    <property type="match status" value="1"/>
</dbReference>
<dbReference type="Pfam" id="PF01545">
    <property type="entry name" value="Cation_efflux"/>
    <property type="match status" value="1"/>
</dbReference>
<reference evidence="9 10" key="1">
    <citation type="journal article" date="2016" name="Environ. Microbiol.">
        <title>Effector profiles distinguish formae speciales of Fusarium oxysporum.</title>
        <authorList>
            <person name="van Dam P."/>
            <person name="Fokkens L."/>
            <person name="Schmidt S.M."/>
            <person name="Linmans J.H."/>
            <person name="Kistler H.C."/>
            <person name="Ma L.J."/>
            <person name="Rep M."/>
        </authorList>
    </citation>
    <scope>NUCLEOTIDE SEQUENCE [LARGE SCALE GENOMIC DNA]</scope>
    <source>
        <strain evidence="9 10">Forc016</strain>
    </source>
</reference>
<keyword evidence="2" id="KW-0813">Transport</keyword>
<evidence type="ECO:0000256" key="1">
    <source>
        <dbReference type="ARBA" id="ARBA00004141"/>
    </source>
</evidence>
<gene>
    <name evidence="9" type="ORF">AU210_003495</name>
</gene>
<dbReference type="PANTHER" id="PTHR43840">
    <property type="entry name" value="MITOCHONDRIAL METAL TRANSPORTER 1-RELATED"/>
    <property type="match status" value="1"/>
</dbReference>
<dbReference type="PANTHER" id="PTHR43840:SF11">
    <property type="entry name" value="CATION DIFFUSION FACILITATOR 10"/>
    <property type="match status" value="1"/>
</dbReference>
<evidence type="ECO:0000313" key="9">
    <source>
        <dbReference type="EMBL" id="PCD44417.1"/>
    </source>
</evidence>